<feature type="compositionally biased region" description="Polar residues" evidence="1">
    <location>
        <begin position="15"/>
        <end position="37"/>
    </location>
</feature>
<evidence type="ECO:0000256" key="1">
    <source>
        <dbReference type="SAM" id="MobiDB-lite"/>
    </source>
</evidence>
<feature type="region of interest" description="Disordered" evidence="1">
    <location>
        <begin position="1"/>
        <end position="81"/>
    </location>
</feature>
<accession>A0A3N4HWR0</accession>
<name>A0A3N4HWR0_ASCIM</name>
<dbReference type="AlphaFoldDB" id="A0A3N4HWR0"/>
<feature type="region of interest" description="Disordered" evidence="1">
    <location>
        <begin position="93"/>
        <end position="126"/>
    </location>
</feature>
<keyword evidence="3" id="KW-1185">Reference proteome</keyword>
<gene>
    <name evidence="2" type="ORF">BJ508DRAFT_309981</name>
</gene>
<evidence type="ECO:0000313" key="3">
    <source>
        <dbReference type="Proteomes" id="UP000275078"/>
    </source>
</evidence>
<proteinExistence type="predicted"/>
<dbReference type="Proteomes" id="UP000275078">
    <property type="component" value="Unassembled WGS sequence"/>
</dbReference>
<organism evidence="2 3">
    <name type="scientific">Ascobolus immersus RN42</name>
    <dbReference type="NCBI Taxonomy" id="1160509"/>
    <lineage>
        <taxon>Eukaryota</taxon>
        <taxon>Fungi</taxon>
        <taxon>Dikarya</taxon>
        <taxon>Ascomycota</taxon>
        <taxon>Pezizomycotina</taxon>
        <taxon>Pezizomycetes</taxon>
        <taxon>Pezizales</taxon>
        <taxon>Ascobolaceae</taxon>
        <taxon>Ascobolus</taxon>
    </lineage>
</organism>
<protein>
    <submittedName>
        <fullName evidence="2">Uncharacterized protein</fullName>
    </submittedName>
</protein>
<dbReference type="EMBL" id="ML119723">
    <property type="protein sequence ID" value="RPA77627.1"/>
    <property type="molecule type" value="Genomic_DNA"/>
</dbReference>
<evidence type="ECO:0000313" key="2">
    <source>
        <dbReference type="EMBL" id="RPA77627.1"/>
    </source>
</evidence>
<reference evidence="2 3" key="1">
    <citation type="journal article" date="2018" name="Nat. Ecol. Evol.">
        <title>Pezizomycetes genomes reveal the molecular basis of ectomycorrhizal truffle lifestyle.</title>
        <authorList>
            <person name="Murat C."/>
            <person name="Payen T."/>
            <person name="Noel B."/>
            <person name="Kuo A."/>
            <person name="Morin E."/>
            <person name="Chen J."/>
            <person name="Kohler A."/>
            <person name="Krizsan K."/>
            <person name="Balestrini R."/>
            <person name="Da Silva C."/>
            <person name="Montanini B."/>
            <person name="Hainaut M."/>
            <person name="Levati E."/>
            <person name="Barry K.W."/>
            <person name="Belfiori B."/>
            <person name="Cichocki N."/>
            <person name="Clum A."/>
            <person name="Dockter R.B."/>
            <person name="Fauchery L."/>
            <person name="Guy J."/>
            <person name="Iotti M."/>
            <person name="Le Tacon F."/>
            <person name="Lindquist E.A."/>
            <person name="Lipzen A."/>
            <person name="Malagnac F."/>
            <person name="Mello A."/>
            <person name="Molinier V."/>
            <person name="Miyauchi S."/>
            <person name="Poulain J."/>
            <person name="Riccioni C."/>
            <person name="Rubini A."/>
            <person name="Sitrit Y."/>
            <person name="Splivallo R."/>
            <person name="Traeger S."/>
            <person name="Wang M."/>
            <person name="Zifcakova L."/>
            <person name="Wipf D."/>
            <person name="Zambonelli A."/>
            <person name="Paolocci F."/>
            <person name="Nowrousian M."/>
            <person name="Ottonello S."/>
            <person name="Baldrian P."/>
            <person name="Spatafora J.W."/>
            <person name="Henrissat B."/>
            <person name="Nagy L.G."/>
            <person name="Aury J.M."/>
            <person name="Wincker P."/>
            <person name="Grigoriev I.V."/>
            <person name="Bonfante P."/>
            <person name="Martin F.M."/>
        </authorList>
    </citation>
    <scope>NUCLEOTIDE SEQUENCE [LARGE SCALE GENOMIC DNA]</scope>
    <source>
        <strain evidence="2 3">RN42</strain>
    </source>
</reference>
<feature type="compositionally biased region" description="Basic and acidic residues" evidence="1">
    <location>
        <begin position="114"/>
        <end position="126"/>
    </location>
</feature>
<sequence length="205" mass="23262">MSEEQLGSERIGCQRDTSTENSPTPEYSSTDNSSTPEYRSMPNLIPEEFDTRNTTRPTLALEAQQLDWNREPKNSWTPKRRLDIGGFHCRRDSSMLERKPPNSMPNSMSEWEMEDGKGKKKEERGDTQTTKLIRLTSSWLPILSTPGRNPTGKVGLGTGEAGDPKFFVTVKIESIPSKSKENTRVFLYAAQRVFRFGLEAAWLMP</sequence>